<feature type="active site" description="Proton acceptor" evidence="8">
    <location>
        <position position="444"/>
    </location>
</feature>
<dbReference type="EMBL" id="AP024747">
    <property type="protein sequence ID" value="BCY24379.1"/>
    <property type="molecule type" value="Genomic_DNA"/>
</dbReference>
<dbReference type="SUPFAM" id="SSF51905">
    <property type="entry name" value="FAD/NAD(P)-binding domain"/>
    <property type="match status" value="1"/>
</dbReference>
<dbReference type="GO" id="GO:0050660">
    <property type="term" value="F:flavin adenine dinucleotide binding"/>
    <property type="evidence" value="ECO:0007669"/>
    <property type="project" value="TreeGrafter"/>
</dbReference>
<dbReference type="PRINTS" id="PR00368">
    <property type="entry name" value="FADPNR"/>
</dbReference>
<keyword evidence="9" id="KW-0520">NAD</keyword>
<dbReference type="PANTHER" id="PTHR43014">
    <property type="entry name" value="MERCURIC REDUCTASE"/>
    <property type="match status" value="1"/>
</dbReference>
<name>A0AAD1KMM4_9ACTN</name>
<evidence type="ECO:0000256" key="8">
    <source>
        <dbReference type="PIRSR" id="PIRSR000350-2"/>
    </source>
</evidence>
<keyword evidence="5 11" id="KW-0560">Oxidoreductase</keyword>
<feature type="domain" description="FAD/NAD(P)-binding" evidence="13">
    <location>
        <begin position="4"/>
        <end position="323"/>
    </location>
</feature>
<comment type="cofactor">
    <cofactor evidence="9">
        <name>FAD</name>
        <dbReference type="ChEBI" id="CHEBI:57692"/>
    </cofactor>
    <text evidence="9">Binds 1 FAD per subunit.</text>
</comment>
<dbReference type="InterPro" id="IPR016156">
    <property type="entry name" value="FAD/NAD-linked_Rdtase_dimer_sf"/>
</dbReference>
<keyword evidence="7 11" id="KW-0676">Redox-active center</keyword>
<evidence type="ECO:0000256" key="10">
    <source>
        <dbReference type="PIRSR" id="PIRSR000350-4"/>
    </source>
</evidence>
<dbReference type="Pfam" id="PF07992">
    <property type="entry name" value="Pyr_redox_2"/>
    <property type="match status" value="1"/>
</dbReference>
<keyword evidence="4" id="KW-0521">NADP</keyword>
<dbReference type="SUPFAM" id="SSF55424">
    <property type="entry name" value="FAD/NAD-linked reductases, dimerisation (C-terminal) domain"/>
    <property type="match status" value="1"/>
</dbReference>
<feature type="binding site" evidence="9">
    <location>
        <position position="48"/>
    </location>
    <ligand>
        <name>FAD</name>
        <dbReference type="ChEBI" id="CHEBI:57692"/>
    </ligand>
</feature>
<evidence type="ECO:0000256" key="5">
    <source>
        <dbReference type="ARBA" id="ARBA00023002"/>
    </source>
</evidence>
<evidence type="ECO:0000313" key="15">
    <source>
        <dbReference type="Proteomes" id="UP000825072"/>
    </source>
</evidence>
<dbReference type="InterPro" id="IPR004099">
    <property type="entry name" value="Pyr_nucl-diS_OxRdtase_dimer"/>
</dbReference>
<sequence>MEHYDIVVIGSGSGNTILDEDFADRRAAIIDSGTFGGTCLNVGCIPTKMFVLPADLATSPSEAARLGVNLQFRGASFASIRDRIFGRIDPISEAGFSYRQGLENIDVYSDEAKFVDAYTLEVGDRRITADQIVLAVGSRPRVPDVPGIDDPSRAGSIHTSDTIMRLAELPQRLVILGGGFIAAEFAHIFSGLGSQVTVINRSGRMLRHEDREISQRFTEQIGRRVRLRMSEGLVGIDRDPGGHVVVLSVDGDGVDYDYPADVVLNATGRVPNGDRLNLSAAGVDVDDDGYVVVDEHQRTNVEHIWALGDVCSHRELKHVANHEARVVRHNLLHPDDLASSDHRFVPHAVFSNPQVASVGATEQELLQSDTPYAAYLQEYADVAYGWAMEDEGHCVKLLGDPQTRMLLGAHIIGPQASTLIQTCIQGMSAGQKIDEMARGQYWIHPALPEVVENALLGLGNEMDATR</sequence>
<comment type="similarity">
    <text evidence="1 11">Belongs to the class-I pyridine nucleotide-disulfide oxidoreductase family.</text>
</comment>
<reference evidence="14" key="1">
    <citation type="submission" date="2021-06" db="EMBL/GenBank/DDBJ databases">
        <title>Genome sequence of Cutibacterium modestum strain KB17-24694.</title>
        <authorList>
            <person name="Dekio I."/>
            <person name="Asahina A."/>
            <person name="Nishida M."/>
        </authorList>
    </citation>
    <scope>NUCLEOTIDE SEQUENCE</scope>
    <source>
        <strain evidence="14">KB17-24694</strain>
    </source>
</reference>
<dbReference type="Gene3D" id="3.50.50.60">
    <property type="entry name" value="FAD/NAD(P)-binding domain"/>
    <property type="match status" value="2"/>
</dbReference>
<dbReference type="Proteomes" id="UP000825072">
    <property type="component" value="Chromosome 1"/>
</dbReference>
<dbReference type="GO" id="GO:0003955">
    <property type="term" value="F:NAD(P)H dehydrogenase (quinone) activity"/>
    <property type="evidence" value="ECO:0007669"/>
    <property type="project" value="TreeGrafter"/>
</dbReference>
<dbReference type="GeneID" id="92879734"/>
<feature type="domain" description="Pyridine nucleotide-disulphide oxidoreductase dimerisation" evidence="12">
    <location>
        <begin position="345"/>
        <end position="454"/>
    </location>
</feature>
<feature type="binding site" evidence="9">
    <location>
        <begin position="177"/>
        <end position="184"/>
    </location>
    <ligand>
        <name>NAD(+)</name>
        <dbReference type="ChEBI" id="CHEBI:57540"/>
    </ligand>
</feature>
<evidence type="ECO:0000256" key="3">
    <source>
        <dbReference type="ARBA" id="ARBA00022827"/>
    </source>
</evidence>
<dbReference type="InterPro" id="IPR023753">
    <property type="entry name" value="FAD/NAD-binding_dom"/>
</dbReference>
<protein>
    <submittedName>
        <fullName evidence="14">Mycothione reductase</fullName>
    </submittedName>
</protein>
<dbReference type="InterPro" id="IPR012999">
    <property type="entry name" value="Pyr_OxRdtase_I_AS"/>
</dbReference>
<evidence type="ECO:0000256" key="7">
    <source>
        <dbReference type="ARBA" id="ARBA00023284"/>
    </source>
</evidence>
<accession>A0AAD1KMM4</accession>
<evidence type="ECO:0000256" key="9">
    <source>
        <dbReference type="PIRSR" id="PIRSR000350-3"/>
    </source>
</evidence>
<keyword evidence="6" id="KW-1015">Disulfide bond</keyword>
<dbReference type="InterPro" id="IPR001100">
    <property type="entry name" value="Pyr_nuc-diS_OxRdtase"/>
</dbReference>
<organism evidence="14 15">
    <name type="scientific">Cutibacterium modestum</name>
    <dbReference type="NCBI Taxonomy" id="2559073"/>
    <lineage>
        <taxon>Bacteria</taxon>
        <taxon>Bacillati</taxon>
        <taxon>Actinomycetota</taxon>
        <taxon>Actinomycetes</taxon>
        <taxon>Propionibacteriales</taxon>
        <taxon>Propionibacteriaceae</taxon>
        <taxon>Cutibacterium</taxon>
    </lineage>
</organism>
<evidence type="ECO:0000256" key="1">
    <source>
        <dbReference type="ARBA" id="ARBA00007532"/>
    </source>
</evidence>
<feature type="binding site" evidence="9">
    <location>
        <position position="309"/>
    </location>
    <ligand>
        <name>FAD</name>
        <dbReference type="ChEBI" id="CHEBI:57692"/>
    </ligand>
</feature>
<keyword evidence="3 9" id="KW-0274">FAD</keyword>
<dbReference type="Gene3D" id="3.30.390.30">
    <property type="match status" value="1"/>
</dbReference>
<evidence type="ECO:0000313" key="14">
    <source>
        <dbReference type="EMBL" id="BCY24379.1"/>
    </source>
</evidence>
<gene>
    <name evidence="14" type="primary">gor</name>
    <name evidence="14" type="ORF">KB1_03690</name>
</gene>
<evidence type="ECO:0000256" key="2">
    <source>
        <dbReference type="ARBA" id="ARBA00022630"/>
    </source>
</evidence>
<evidence type="ECO:0000256" key="4">
    <source>
        <dbReference type="ARBA" id="ARBA00022857"/>
    </source>
</evidence>
<evidence type="ECO:0000259" key="13">
    <source>
        <dbReference type="Pfam" id="PF07992"/>
    </source>
</evidence>
<feature type="binding site" evidence="9">
    <location>
        <position position="268"/>
    </location>
    <ligand>
        <name>NAD(+)</name>
        <dbReference type="ChEBI" id="CHEBI:57540"/>
    </ligand>
</feature>
<dbReference type="GO" id="GO:0016668">
    <property type="term" value="F:oxidoreductase activity, acting on a sulfur group of donors, NAD(P) as acceptor"/>
    <property type="evidence" value="ECO:0007669"/>
    <property type="project" value="InterPro"/>
</dbReference>
<dbReference type="PIRSF" id="PIRSF000350">
    <property type="entry name" value="Mercury_reductase_MerA"/>
    <property type="match status" value="1"/>
</dbReference>
<dbReference type="InterPro" id="IPR036188">
    <property type="entry name" value="FAD/NAD-bd_sf"/>
</dbReference>
<dbReference type="Pfam" id="PF02852">
    <property type="entry name" value="Pyr_redox_dim"/>
    <property type="match status" value="1"/>
</dbReference>
<dbReference type="PANTHER" id="PTHR43014:SF4">
    <property type="entry name" value="PYRIDINE NUCLEOTIDE-DISULFIDE OXIDOREDUCTASE RCLA-RELATED"/>
    <property type="match status" value="1"/>
</dbReference>
<dbReference type="PRINTS" id="PR00411">
    <property type="entry name" value="PNDRDTASEI"/>
</dbReference>
<dbReference type="NCBIfam" id="NF005884">
    <property type="entry name" value="PRK07846.1"/>
    <property type="match status" value="1"/>
</dbReference>
<evidence type="ECO:0000256" key="11">
    <source>
        <dbReference type="RuleBase" id="RU003691"/>
    </source>
</evidence>
<keyword evidence="9" id="KW-0547">Nucleotide-binding</keyword>
<feature type="disulfide bond" description="Redox-active" evidence="10">
    <location>
        <begin position="39"/>
        <end position="44"/>
    </location>
</feature>
<dbReference type="AlphaFoldDB" id="A0AAD1KMM4"/>
<evidence type="ECO:0000259" key="12">
    <source>
        <dbReference type="Pfam" id="PF02852"/>
    </source>
</evidence>
<proteinExistence type="inferred from homology"/>
<evidence type="ECO:0000256" key="6">
    <source>
        <dbReference type="ARBA" id="ARBA00023157"/>
    </source>
</evidence>
<dbReference type="PROSITE" id="PS00076">
    <property type="entry name" value="PYRIDINE_REDOX_1"/>
    <property type="match status" value="1"/>
</dbReference>
<keyword evidence="2 11" id="KW-0285">Flavoprotein</keyword>
<dbReference type="RefSeq" id="WP_002528979.1">
    <property type="nucleotide sequence ID" value="NZ_AP024747.1"/>
</dbReference>